<evidence type="ECO:0000256" key="1">
    <source>
        <dbReference type="SAM" id="MobiDB-lite"/>
    </source>
</evidence>
<name>A0A0D3QJ23_9PLEO</name>
<accession>A0A0D3QJ23</accession>
<keyword evidence="2" id="KW-0812">Transmembrane</keyword>
<organism evidence="3">
    <name type="scientific">Shiraia bambusicola</name>
    <dbReference type="NCBI Taxonomy" id="224420"/>
    <lineage>
        <taxon>Eukaryota</taxon>
        <taxon>Fungi</taxon>
        <taxon>Dikarya</taxon>
        <taxon>Ascomycota</taxon>
        <taxon>Pezizomycotina</taxon>
        <taxon>Dothideomycetes</taxon>
        <taxon>Pleosporomycetidae</taxon>
        <taxon>Pleosporales</taxon>
        <taxon>Shiraiaceae</taxon>
        <taxon>Shiraia</taxon>
    </lineage>
</organism>
<keyword evidence="2" id="KW-1133">Transmembrane helix</keyword>
<reference evidence="3" key="2">
    <citation type="journal article" date="2015" name="PLoS ONE">
        <title>Characterization and Phylogenetic Analysis of the Mitochondrial Genome of Shiraia bambusicola Reveals Special Features in the Order of Pleosporales.</title>
        <authorList>
            <person name="Shen X.Y."/>
            <person name="Li T."/>
            <person name="Chen S."/>
            <person name="Fan L."/>
            <person name="Gao J."/>
            <person name="Hou C.L."/>
        </authorList>
    </citation>
    <scope>NUCLEOTIDE SEQUENCE</scope>
</reference>
<keyword evidence="3" id="KW-0496">Mitochondrion</keyword>
<sequence length="262" mass="30608">MFNLSTILNFLNLFEITLLLYITAFAAVIFFFYSRLFTNLIIFYSFIKNHVFTIIPLFFTFLDKTYKKLTILLYDKYCCIIIFTFNFFFNKNKITNIIIRNILFPSSYIICVITFNAPDTPVELIDMQNKLLAVESDIEYYSSQKQAIIEEKADLTERAQYINSVKESCRNEFGFVPKEIQEESDRCDKGFKENYEAMKDTNTNLLSEEKMRDSLIEKIKNRDYSNDTPGSSSGSSSSKRKLTDSESSTYISKSSKRKFSDN</sequence>
<feature type="transmembrane region" description="Helical" evidence="2">
    <location>
        <begin position="101"/>
        <end position="118"/>
    </location>
</feature>
<feature type="region of interest" description="Disordered" evidence="1">
    <location>
        <begin position="218"/>
        <end position="262"/>
    </location>
</feature>
<evidence type="ECO:0000313" key="3">
    <source>
        <dbReference type="EMBL" id="AJI44513.1"/>
    </source>
</evidence>
<reference evidence="3" key="1">
    <citation type="submission" date="2014-08" db="EMBL/GenBank/DDBJ databases">
        <authorList>
            <person name="Shen X.-Y."/>
        </authorList>
    </citation>
    <scope>NUCLEOTIDE SEQUENCE</scope>
</reference>
<evidence type="ECO:0000256" key="2">
    <source>
        <dbReference type="SAM" id="Phobius"/>
    </source>
</evidence>
<feature type="transmembrane region" description="Helical" evidence="2">
    <location>
        <begin position="12"/>
        <end position="33"/>
    </location>
</feature>
<dbReference type="GeneID" id="24121703"/>
<dbReference type="RefSeq" id="YP_009131609.1">
    <property type="nucleotide sequence ID" value="NC_026869.1"/>
</dbReference>
<feature type="compositionally biased region" description="Low complexity" evidence="1">
    <location>
        <begin position="226"/>
        <end position="237"/>
    </location>
</feature>
<feature type="transmembrane region" description="Helical" evidence="2">
    <location>
        <begin position="40"/>
        <end position="59"/>
    </location>
</feature>
<dbReference type="EMBL" id="KM382246">
    <property type="protein sequence ID" value="AJI44513.1"/>
    <property type="molecule type" value="Genomic_DNA"/>
</dbReference>
<feature type="transmembrane region" description="Helical" evidence="2">
    <location>
        <begin position="71"/>
        <end position="89"/>
    </location>
</feature>
<geneLocation type="mitochondrion" evidence="3"/>
<dbReference type="AlphaFoldDB" id="A0A0D3QJ23"/>
<proteinExistence type="predicted"/>
<keyword evidence="2" id="KW-0472">Membrane</keyword>
<protein>
    <submittedName>
        <fullName evidence="3">Uncharacterized protein</fullName>
    </submittedName>
</protein>